<dbReference type="InterPro" id="IPR020846">
    <property type="entry name" value="MFS_dom"/>
</dbReference>
<evidence type="ECO:0000259" key="6">
    <source>
        <dbReference type="PROSITE" id="PS50850"/>
    </source>
</evidence>
<dbReference type="Pfam" id="PF07690">
    <property type="entry name" value="MFS_1"/>
    <property type="match status" value="1"/>
</dbReference>
<gene>
    <name evidence="7" type="ORF">INR99_05650</name>
</gene>
<name>A0A8J7K178_9NEIS</name>
<keyword evidence="2 5" id="KW-0812">Transmembrane</keyword>
<dbReference type="CDD" id="cd17393">
    <property type="entry name" value="MFS_MosC_like"/>
    <property type="match status" value="1"/>
</dbReference>
<evidence type="ECO:0000256" key="2">
    <source>
        <dbReference type="ARBA" id="ARBA00022692"/>
    </source>
</evidence>
<evidence type="ECO:0000256" key="5">
    <source>
        <dbReference type="SAM" id="Phobius"/>
    </source>
</evidence>
<sequence length="379" mass="39336">MSLSAARFRRAHLAIATLFFALGINYGTWAARIPALKQQLQMNDAEVGIFLLASGLGAVFSFPLTAWILQRFGTRTACLLAAGGLPLVLLLLAGVSNYPAGVSIMVFEGVLASCLNVAMNTQAVELEAQSGRMVMSRLHAIFSLGLFSAALLAWLVQSITPLLWQHFVLAAVLLISAAIYAAGGLLPTRPAAEEPGSQGRRFALPAGAALGFGVLAFCGTIVEGSMNDWTALYLKEVAGASERAAVTGLAAFSATMLISRWFGDAWRLRFGARKLLLGGGLLTGLALLLGVGLAGFWPGVLAFALAGLGMAAVSPCVYQGAARHGAITLAAVTTMGSIGALLGPPLLGFVAHASSLAWAMAIVAVMALLIALLSRSVRW</sequence>
<evidence type="ECO:0000256" key="4">
    <source>
        <dbReference type="ARBA" id="ARBA00023136"/>
    </source>
</evidence>
<feature type="transmembrane region" description="Helical" evidence="5">
    <location>
        <begin position="76"/>
        <end position="94"/>
    </location>
</feature>
<feature type="transmembrane region" description="Helical" evidence="5">
    <location>
        <begin position="138"/>
        <end position="156"/>
    </location>
</feature>
<dbReference type="GO" id="GO:0016020">
    <property type="term" value="C:membrane"/>
    <property type="evidence" value="ECO:0007669"/>
    <property type="project" value="UniProtKB-SubCell"/>
</dbReference>
<feature type="transmembrane region" description="Helical" evidence="5">
    <location>
        <begin position="325"/>
        <end position="343"/>
    </location>
</feature>
<dbReference type="AlphaFoldDB" id="A0A8J7K178"/>
<evidence type="ECO:0000256" key="3">
    <source>
        <dbReference type="ARBA" id="ARBA00022989"/>
    </source>
</evidence>
<feature type="transmembrane region" description="Helical" evidence="5">
    <location>
        <begin position="49"/>
        <end position="69"/>
    </location>
</feature>
<dbReference type="PANTHER" id="PTHR23514">
    <property type="entry name" value="BYPASS OF STOP CODON PROTEIN 6"/>
    <property type="match status" value="1"/>
</dbReference>
<dbReference type="Proteomes" id="UP000604481">
    <property type="component" value="Unassembled WGS sequence"/>
</dbReference>
<evidence type="ECO:0000313" key="7">
    <source>
        <dbReference type="EMBL" id="MBE9608831.1"/>
    </source>
</evidence>
<dbReference type="PANTHER" id="PTHR23514:SF13">
    <property type="entry name" value="INNER MEMBRANE PROTEIN YBJJ"/>
    <property type="match status" value="1"/>
</dbReference>
<evidence type="ECO:0000313" key="8">
    <source>
        <dbReference type="Proteomes" id="UP000604481"/>
    </source>
</evidence>
<feature type="domain" description="Major facilitator superfamily (MFS) profile" evidence="6">
    <location>
        <begin position="11"/>
        <end position="378"/>
    </location>
</feature>
<keyword evidence="4 5" id="KW-0472">Membrane</keyword>
<dbReference type="InterPro" id="IPR011701">
    <property type="entry name" value="MFS"/>
</dbReference>
<comment type="subcellular location">
    <subcellularLocation>
        <location evidence="1">Membrane</location>
        <topology evidence="1">Multi-pass membrane protein</topology>
    </subcellularLocation>
</comment>
<dbReference type="InterPro" id="IPR051788">
    <property type="entry name" value="MFS_Transporter"/>
</dbReference>
<keyword evidence="3 5" id="KW-1133">Transmembrane helix</keyword>
<dbReference type="Gene3D" id="1.20.1250.20">
    <property type="entry name" value="MFS general substrate transporter like domains"/>
    <property type="match status" value="2"/>
</dbReference>
<feature type="transmembrane region" description="Helical" evidence="5">
    <location>
        <begin position="300"/>
        <end position="318"/>
    </location>
</feature>
<comment type="caution">
    <text evidence="7">The sequence shown here is derived from an EMBL/GenBank/DDBJ whole genome shotgun (WGS) entry which is preliminary data.</text>
</comment>
<proteinExistence type="predicted"/>
<organism evidence="7 8">
    <name type="scientific">Chitinilyticum piscinae</name>
    <dbReference type="NCBI Taxonomy" id="2866724"/>
    <lineage>
        <taxon>Bacteria</taxon>
        <taxon>Pseudomonadati</taxon>
        <taxon>Pseudomonadota</taxon>
        <taxon>Betaproteobacteria</taxon>
        <taxon>Neisseriales</taxon>
        <taxon>Chitinibacteraceae</taxon>
        <taxon>Chitinilyticum</taxon>
    </lineage>
</organism>
<evidence type="ECO:0000256" key="1">
    <source>
        <dbReference type="ARBA" id="ARBA00004141"/>
    </source>
</evidence>
<feature type="transmembrane region" description="Helical" evidence="5">
    <location>
        <begin position="244"/>
        <end position="263"/>
    </location>
</feature>
<feature type="transmembrane region" description="Helical" evidence="5">
    <location>
        <begin position="275"/>
        <end position="294"/>
    </location>
</feature>
<reference evidence="7 8" key="1">
    <citation type="submission" date="2020-10" db="EMBL/GenBank/DDBJ databases">
        <title>The genome sequence of Chitinilyticum litopenaei 4Y14.</title>
        <authorList>
            <person name="Liu Y."/>
        </authorList>
    </citation>
    <scope>NUCLEOTIDE SEQUENCE [LARGE SCALE GENOMIC DNA]</scope>
    <source>
        <strain evidence="7 8">4Y14</strain>
    </source>
</reference>
<dbReference type="InterPro" id="IPR036259">
    <property type="entry name" value="MFS_trans_sf"/>
</dbReference>
<feature type="transmembrane region" description="Helical" evidence="5">
    <location>
        <begin position="162"/>
        <end position="182"/>
    </location>
</feature>
<feature type="transmembrane region" description="Helical" evidence="5">
    <location>
        <begin position="202"/>
        <end position="224"/>
    </location>
</feature>
<dbReference type="PROSITE" id="PS50850">
    <property type="entry name" value="MFS"/>
    <property type="match status" value="1"/>
</dbReference>
<dbReference type="RefSeq" id="WP_194115350.1">
    <property type="nucleotide sequence ID" value="NZ_JADFUA010000002.1"/>
</dbReference>
<dbReference type="GO" id="GO:0022857">
    <property type="term" value="F:transmembrane transporter activity"/>
    <property type="evidence" value="ECO:0007669"/>
    <property type="project" value="InterPro"/>
</dbReference>
<keyword evidence="8" id="KW-1185">Reference proteome</keyword>
<feature type="transmembrane region" description="Helical" evidence="5">
    <location>
        <begin position="349"/>
        <end position="373"/>
    </location>
</feature>
<feature type="transmembrane region" description="Helical" evidence="5">
    <location>
        <begin position="100"/>
        <end position="118"/>
    </location>
</feature>
<dbReference type="SUPFAM" id="SSF103473">
    <property type="entry name" value="MFS general substrate transporter"/>
    <property type="match status" value="1"/>
</dbReference>
<dbReference type="EMBL" id="JADFUA010000002">
    <property type="protein sequence ID" value="MBE9608831.1"/>
    <property type="molecule type" value="Genomic_DNA"/>
</dbReference>
<accession>A0A8J7K178</accession>
<protein>
    <submittedName>
        <fullName evidence="7">MFS transporter</fullName>
    </submittedName>
</protein>